<organism evidence="9 10">
    <name type="scientific">Parvibacter caecicola</name>
    <dbReference type="NCBI Taxonomy" id="747645"/>
    <lineage>
        <taxon>Bacteria</taxon>
        <taxon>Bacillati</taxon>
        <taxon>Actinomycetota</taxon>
        <taxon>Coriobacteriia</taxon>
        <taxon>Coriobacteriales</taxon>
        <taxon>Coriobacteriaceae</taxon>
        <taxon>Parvibacter</taxon>
    </lineage>
</organism>
<evidence type="ECO:0000256" key="5">
    <source>
        <dbReference type="ARBA" id="ARBA00022827"/>
    </source>
</evidence>
<evidence type="ECO:0000313" key="10">
    <source>
        <dbReference type="Proteomes" id="UP000530850"/>
    </source>
</evidence>
<dbReference type="PANTHER" id="PTHR45754">
    <property type="entry name" value="METHYLENETETRAHYDROFOLATE REDUCTASE"/>
    <property type="match status" value="1"/>
</dbReference>
<dbReference type="GO" id="GO:0106312">
    <property type="term" value="F:methylenetetrahydrofolate reductase (NADH) activity"/>
    <property type="evidence" value="ECO:0007669"/>
    <property type="project" value="UniProtKB-EC"/>
</dbReference>
<reference evidence="9 10" key="1">
    <citation type="submission" date="2020-08" db="EMBL/GenBank/DDBJ databases">
        <title>Sequencing the genomes of 1000 actinobacteria strains.</title>
        <authorList>
            <person name="Klenk H.-P."/>
        </authorList>
    </citation>
    <scope>NUCLEOTIDE SEQUENCE [LARGE SCALE GENOMIC DNA]</scope>
    <source>
        <strain evidence="9 10">DSM 22242</strain>
    </source>
</reference>
<evidence type="ECO:0000256" key="3">
    <source>
        <dbReference type="ARBA" id="ARBA00006743"/>
    </source>
</evidence>
<dbReference type="RefSeq" id="WP_235869387.1">
    <property type="nucleotide sequence ID" value="NZ_JACHYA010000008.1"/>
</dbReference>
<dbReference type="Pfam" id="PF02219">
    <property type="entry name" value="MTHFR"/>
    <property type="match status" value="1"/>
</dbReference>
<dbReference type="AlphaFoldDB" id="A0A7W5GQ95"/>
<dbReference type="InterPro" id="IPR003171">
    <property type="entry name" value="Mehydrof_redctse-like"/>
</dbReference>
<dbReference type="GO" id="GO:0071949">
    <property type="term" value="F:FAD binding"/>
    <property type="evidence" value="ECO:0007669"/>
    <property type="project" value="TreeGrafter"/>
</dbReference>
<name>A0A7W5GQ95_9ACTN</name>
<evidence type="ECO:0000256" key="8">
    <source>
        <dbReference type="RuleBase" id="RU003862"/>
    </source>
</evidence>
<dbReference type="PANTHER" id="PTHR45754:SF3">
    <property type="entry name" value="METHYLENETETRAHYDROFOLATE REDUCTASE (NADPH)"/>
    <property type="match status" value="1"/>
</dbReference>
<evidence type="ECO:0000256" key="1">
    <source>
        <dbReference type="ARBA" id="ARBA00001974"/>
    </source>
</evidence>
<proteinExistence type="inferred from homology"/>
<dbReference type="SUPFAM" id="SSF51730">
    <property type="entry name" value="FAD-linked oxidoreductase"/>
    <property type="match status" value="1"/>
</dbReference>
<comment type="cofactor">
    <cofactor evidence="1 8">
        <name>FAD</name>
        <dbReference type="ChEBI" id="CHEBI:57692"/>
    </cofactor>
</comment>
<evidence type="ECO:0000256" key="2">
    <source>
        <dbReference type="ARBA" id="ARBA00004777"/>
    </source>
</evidence>
<evidence type="ECO:0000256" key="7">
    <source>
        <dbReference type="ARBA" id="ARBA00048628"/>
    </source>
</evidence>
<dbReference type="GeneID" id="93356500"/>
<evidence type="ECO:0000313" key="9">
    <source>
        <dbReference type="EMBL" id="MBB3171992.1"/>
    </source>
</evidence>
<gene>
    <name evidence="9" type="ORF">FHR31_001825</name>
</gene>
<dbReference type="GO" id="GO:0009086">
    <property type="term" value="P:methionine biosynthetic process"/>
    <property type="evidence" value="ECO:0007669"/>
    <property type="project" value="TreeGrafter"/>
</dbReference>
<sequence>MSSLSSLFPAFALPFSVEMFPPKGQFTLDAARTVAAGLAQARPSFVSVTCSAGGSGNSAQTVDIAALLQNEFAIPGIAHLTCVGATRASLDQQVRRMREAGITTVLALRGDMAEGQEPGDFLYAKDIIPLLKQEGFTVGAAAYPEGHISCFSAADNLWHLKEKQEAGADFFVTQLCFDNDVLLRFCRQAKEAGVTAPLTCGIMPFLAKSQLQRMVFLCGSSLPAPIIKLLAKHEDSPEELRQAGIRYACQQLVGLAQAGVDGLHVYAMNQPDIALAAAEALAAEGLR</sequence>
<keyword evidence="5 8" id="KW-0274">FAD</keyword>
<evidence type="ECO:0000256" key="6">
    <source>
        <dbReference type="ARBA" id="ARBA00023002"/>
    </source>
</evidence>
<comment type="caution">
    <text evidence="9">The sequence shown here is derived from an EMBL/GenBank/DDBJ whole genome shotgun (WGS) entry which is preliminary data.</text>
</comment>
<dbReference type="Gene3D" id="3.20.20.220">
    <property type="match status" value="1"/>
</dbReference>
<keyword evidence="4 8" id="KW-0285">Flavoprotein</keyword>
<dbReference type="GO" id="GO:0035999">
    <property type="term" value="P:tetrahydrofolate interconversion"/>
    <property type="evidence" value="ECO:0007669"/>
    <property type="project" value="UniProtKB-UniPathway"/>
</dbReference>
<protein>
    <recommendedName>
        <fullName evidence="8">Methylenetetrahydrofolate reductase</fullName>
    </recommendedName>
</protein>
<comment type="pathway">
    <text evidence="2 8">One-carbon metabolism; tetrahydrofolate interconversion.</text>
</comment>
<accession>A0A7W5GQ95</accession>
<comment type="catalytic activity">
    <reaction evidence="7">
        <text>(6S)-5-methyl-5,6,7,8-tetrahydrofolate + NAD(+) = (6R)-5,10-methylene-5,6,7,8-tetrahydrofolate + NADH + H(+)</text>
        <dbReference type="Rhea" id="RHEA:19821"/>
        <dbReference type="ChEBI" id="CHEBI:15378"/>
        <dbReference type="ChEBI" id="CHEBI:15636"/>
        <dbReference type="ChEBI" id="CHEBI:18608"/>
        <dbReference type="ChEBI" id="CHEBI:57540"/>
        <dbReference type="ChEBI" id="CHEBI:57945"/>
        <dbReference type="EC" id="1.5.1.54"/>
    </reaction>
    <physiologicalReaction direction="right-to-left" evidence="7">
        <dbReference type="Rhea" id="RHEA:19823"/>
    </physiologicalReaction>
</comment>
<comment type="similarity">
    <text evidence="3 8">Belongs to the methylenetetrahydrofolate reductase family.</text>
</comment>
<dbReference type="Proteomes" id="UP000530850">
    <property type="component" value="Unassembled WGS sequence"/>
</dbReference>
<evidence type="ECO:0000256" key="4">
    <source>
        <dbReference type="ARBA" id="ARBA00022630"/>
    </source>
</evidence>
<dbReference type="GO" id="GO:0005829">
    <property type="term" value="C:cytosol"/>
    <property type="evidence" value="ECO:0007669"/>
    <property type="project" value="TreeGrafter"/>
</dbReference>
<dbReference type="EMBL" id="JACHYA010000008">
    <property type="protein sequence ID" value="MBB3171992.1"/>
    <property type="molecule type" value="Genomic_DNA"/>
</dbReference>
<dbReference type="UniPathway" id="UPA00193"/>
<dbReference type="InterPro" id="IPR029041">
    <property type="entry name" value="FAD-linked_oxidoreductase-like"/>
</dbReference>
<dbReference type="CDD" id="cd00537">
    <property type="entry name" value="MTHFR"/>
    <property type="match status" value="1"/>
</dbReference>
<keyword evidence="6 8" id="KW-0560">Oxidoreductase</keyword>